<organism evidence="2 3">
    <name type="scientific">Leptospira mayottensis 200901122</name>
    <dbReference type="NCBI Taxonomy" id="1193010"/>
    <lineage>
        <taxon>Bacteria</taxon>
        <taxon>Pseudomonadati</taxon>
        <taxon>Spirochaetota</taxon>
        <taxon>Spirochaetia</taxon>
        <taxon>Leptospirales</taxon>
        <taxon>Leptospiraceae</taxon>
        <taxon>Leptospira</taxon>
    </lineage>
</organism>
<dbReference type="Proteomes" id="UP000001343">
    <property type="component" value="Unassembled WGS sequence"/>
</dbReference>
<dbReference type="AlphaFoldDB" id="A0AA87MSU6"/>
<evidence type="ECO:0000313" key="2">
    <source>
        <dbReference type="EMBL" id="EKS01784.1"/>
    </source>
</evidence>
<keyword evidence="1" id="KW-1133">Transmembrane helix</keyword>
<dbReference type="EMBL" id="AKWM02000007">
    <property type="protein sequence ID" value="EKS01784.1"/>
    <property type="molecule type" value="Genomic_DNA"/>
</dbReference>
<gene>
    <name evidence="2" type="ORF">LEP1GSC125_4062</name>
</gene>
<feature type="transmembrane region" description="Helical" evidence="1">
    <location>
        <begin position="13"/>
        <end position="36"/>
    </location>
</feature>
<protein>
    <submittedName>
        <fullName evidence="2">Uncharacterized protein</fullName>
    </submittedName>
</protein>
<proteinExistence type="predicted"/>
<reference evidence="2 3" key="1">
    <citation type="journal article" date="2014" name="Int. J. Syst. Evol. Microbiol.">
        <title>Leptospira mayottensis sp. nov., a pathogenic species of the genus Leptospira isolated from humans.</title>
        <authorList>
            <person name="Bourhy P."/>
            <person name="Collet L."/>
            <person name="Brisse S."/>
            <person name="Picardeau M."/>
        </authorList>
    </citation>
    <scope>NUCLEOTIDE SEQUENCE [LARGE SCALE GENOMIC DNA]</scope>
    <source>
        <strain evidence="2 3">200901122</strain>
    </source>
</reference>
<keyword evidence="1" id="KW-0812">Transmembrane</keyword>
<name>A0AA87MSU6_9LEPT</name>
<comment type="caution">
    <text evidence="2">The sequence shown here is derived from an EMBL/GenBank/DDBJ whole genome shotgun (WGS) entry which is preliminary data.</text>
</comment>
<evidence type="ECO:0000256" key="1">
    <source>
        <dbReference type="SAM" id="Phobius"/>
    </source>
</evidence>
<evidence type="ECO:0000313" key="3">
    <source>
        <dbReference type="Proteomes" id="UP000001343"/>
    </source>
</evidence>
<keyword evidence="1" id="KW-0472">Membrane</keyword>
<sequence>MGKGKIFVCPWEFLPVLCFIEYIKIFIYSIFLIYIYEVLKLGVCSFGVQYNCSLFPIKDTFDEHLTYLYIIKCLKLHA</sequence>
<accession>A0AA87MSU6</accession>